<name>A0A0A9D8J2_ARUDO</name>
<organism evidence="1">
    <name type="scientific">Arundo donax</name>
    <name type="common">Giant reed</name>
    <name type="synonym">Donax arundinaceus</name>
    <dbReference type="NCBI Taxonomy" id="35708"/>
    <lineage>
        <taxon>Eukaryota</taxon>
        <taxon>Viridiplantae</taxon>
        <taxon>Streptophyta</taxon>
        <taxon>Embryophyta</taxon>
        <taxon>Tracheophyta</taxon>
        <taxon>Spermatophyta</taxon>
        <taxon>Magnoliopsida</taxon>
        <taxon>Liliopsida</taxon>
        <taxon>Poales</taxon>
        <taxon>Poaceae</taxon>
        <taxon>PACMAD clade</taxon>
        <taxon>Arundinoideae</taxon>
        <taxon>Arundineae</taxon>
        <taxon>Arundo</taxon>
    </lineage>
</organism>
<protein>
    <submittedName>
        <fullName evidence="1">Uncharacterized protein</fullName>
    </submittedName>
</protein>
<accession>A0A0A9D8J2</accession>
<reference evidence="1" key="2">
    <citation type="journal article" date="2015" name="Data Brief">
        <title>Shoot transcriptome of the giant reed, Arundo donax.</title>
        <authorList>
            <person name="Barrero R.A."/>
            <person name="Guerrero F.D."/>
            <person name="Moolhuijzen P."/>
            <person name="Goolsby J.A."/>
            <person name="Tidwell J."/>
            <person name="Bellgard S.E."/>
            <person name="Bellgard M.I."/>
        </authorList>
    </citation>
    <scope>NUCLEOTIDE SEQUENCE</scope>
    <source>
        <tissue evidence="1">Shoot tissue taken approximately 20 cm above the soil surface</tissue>
    </source>
</reference>
<proteinExistence type="predicted"/>
<evidence type="ECO:0000313" key="1">
    <source>
        <dbReference type="EMBL" id="JAD80052.1"/>
    </source>
</evidence>
<sequence>MSSNLGGFELAAVTAIDRSRGVFRGVQLAVGTSCKRIHKLQQR</sequence>
<dbReference type="AlphaFoldDB" id="A0A0A9D8J2"/>
<dbReference type="EMBL" id="GBRH01217843">
    <property type="protein sequence ID" value="JAD80052.1"/>
    <property type="molecule type" value="Transcribed_RNA"/>
</dbReference>
<reference evidence="1" key="1">
    <citation type="submission" date="2014-09" db="EMBL/GenBank/DDBJ databases">
        <authorList>
            <person name="Magalhaes I.L.F."/>
            <person name="Oliveira U."/>
            <person name="Santos F.R."/>
            <person name="Vidigal T.H.D.A."/>
            <person name="Brescovit A.D."/>
            <person name="Santos A.J."/>
        </authorList>
    </citation>
    <scope>NUCLEOTIDE SEQUENCE</scope>
    <source>
        <tissue evidence="1">Shoot tissue taken approximately 20 cm above the soil surface</tissue>
    </source>
</reference>